<sequence length="72" mass="7958">MATLTCQHAYSRKLKPKKTITAMVPDLVLNPKMACMQQRGCAPSYKAAKKKKKAEEKLVPDQRSLPPFAAAV</sequence>
<dbReference type="AlphaFoldDB" id="A0A0A9E875"/>
<name>A0A0A9E875_ARUDO</name>
<evidence type="ECO:0000256" key="1">
    <source>
        <dbReference type="SAM" id="MobiDB-lite"/>
    </source>
</evidence>
<evidence type="ECO:0000313" key="2">
    <source>
        <dbReference type="EMBL" id="JAD94085.1"/>
    </source>
</evidence>
<protein>
    <submittedName>
        <fullName evidence="2">Uncharacterized protein</fullName>
    </submittedName>
</protein>
<reference evidence="2" key="2">
    <citation type="journal article" date="2015" name="Data Brief">
        <title>Shoot transcriptome of the giant reed, Arundo donax.</title>
        <authorList>
            <person name="Barrero R.A."/>
            <person name="Guerrero F.D."/>
            <person name="Moolhuijzen P."/>
            <person name="Goolsby J.A."/>
            <person name="Tidwell J."/>
            <person name="Bellgard S.E."/>
            <person name="Bellgard M.I."/>
        </authorList>
    </citation>
    <scope>NUCLEOTIDE SEQUENCE</scope>
    <source>
        <tissue evidence="2">Shoot tissue taken approximately 20 cm above the soil surface</tissue>
    </source>
</reference>
<organism evidence="2">
    <name type="scientific">Arundo donax</name>
    <name type="common">Giant reed</name>
    <name type="synonym">Donax arundinaceus</name>
    <dbReference type="NCBI Taxonomy" id="35708"/>
    <lineage>
        <taxon>Eukaryota</taxon>
        <taxon>Viridiplantae</taxon>
        <taxon>Streptophyta</taxon>
        <taxon>Embryophyta</taxon>
        <taxon>Tracheophyta</taxon>
        <taxon>Spermatophyta</taxon>
        <taxon>Magnoliopsida</taxon>
        <taxon>Liliopsida</taxon>
        <taxon>Poales</taxon>
        <taxon>Poaceae</taxon>
        <taxon>PACMAD clade</taxon>
        <taxon>Arundinoideae</taxon>
        <taxon>Arundineae</taxon>
        <taxon>Arundo</taxon>
    </lineage>
</organism>
<accession>A0A0A9E875</accession>
<feature type="region of interest" description="Disordered" evidence="1">
    <location>
        <begin position="52"/>
        <end position="72"/>
    </location>
</feature>
<dbReference type="EMBL" id="GBRH01203810">
    <property type="protein sequence ID" value="JAD94085.1"/>
    <property type="molecule type" value="Transcribed_RNA"/>
</dbReference>
<proteinExistence type="predicted"/>
<reference evidence="2" key="1">
    <citation type="submission" date="2014-09" db="EMBL/GenBank/DDBJ databases">
        <authorList>
            <person name="Magalhaes I.L.F."/>
            <person name="Oliveira U."/>
            <person name="Santos F.R."/>
            <person name="Vidigal T.H.D.A."/>
            <person name="Brescovit A.D."/>
            <person name="Santos A.J."/>
        </authorList>
    </citation>
    <scope>NUCLEOTIDE SEQUENCE</scope>
    <source>
        <tissue evidence="2">Shoot tissue taken approximately 20 cm above the soil surface</tissue>
    </source>
</reference>